<gene>
    <name evidence="1" type="ORF">AWC06_08955</name>
</gene>
<accession>A0A1X1V353</accession>
<evidence type="ECO:0000313" key="1">
    <source>
        <dbReference type="EMBL" id="ORV63457.1"/>
    </source>
</evidence>
<sequence>MSDHPQPQPSGPGPVERGVMAEIDGLASQARPGLTQAALAMARILDNPRVVNQQPAAAKVLASLLEKLRSAAVQGRRGGLSLVRTMMQNGGAPDSG</sequence>
<dbReference type="EMBL" id="LQOW01000006">
    <property type="protein sequence ID" value="ORV63457.1"/>
    <property type="molecule type" value="Genomic_DNA"/>
</dbReference>
<organism evidence="1 2">
    <name type="scientific">Mycobacterium fragae</name>
    <dbReference type="NCBI Taxonomy" id="1260918"/>
    <lineage>
        <taxon>Bacteria</taxon>
        <taxon>Bacillati</taxon>
        <taxon>Actinomycetota</taxon>
        <taxon>Actinomycetes</taxon>
        <taxon>Mycobacteriales</taxon>
        <taxon>Mycobacteriaceae</taxon>
        <taxon>Mycobacterium</taxon>
    </lineage>
</organism>
<proteinExistence type="predicted"/>
<keyword evidence="2" id="KW-1185">Reference proteome</keyword>
<name>A0A1X1V353_9MYCO</name>
<dbReference type="AlphaFoldDB" id="A0A1X1V353"/>
<reference evidence="1 2" key="1">
    <citation type="submission" date="2016-01" db="EMBL/GenBank/DDBJ databases">
        <title>The new phylogeny of the genus Mycobacterium.</title>
        <authorList>
            <person name="Tarcisio F."/>
            <person name="Conor M."/>
            <person name="Antonella G."/>
            <person name="Elisabetta G."/>
            <person name="Giulia F.S."/>
            <person name="Sara T."/>
            <person name="Anna F."/>
            <person name="Clotilde B."/>
            <person name="Roberto B."/>
            <person name="Veronica D.S."/>
            <person name="Fabio R."/>
            <person name="Monica P."/>
            <person name="Olivier J."/>
            <person name="Enrico T."/>
            <person name="Nicola S."/>
        </authorList>
    </citation>
    <scope>NUCLEOTIDE SEQUENCE [LARGE SCALE GENOMIC DNA]</scope>
    <source>
        <strain evidence="1 2">DSM 45731</strain>
    </source>
</reference>
<evidence type="ECO:0000313" key="2">
    <source>
        <dbReference type="Proteomes" id="UP000194000"/>
    </source>
</evidence>
<comment type="caution">
    <text evidence="1">The sequence shown here is derived from an EMBL/GenBank/DDBJ whole genome shotgun (WGS) entry which is preliminary data.</text>
</comment>
<dbReference type="Proteomes" id="UP000194000">
    <property type="component" value="Unassembled WGS sequence"/>
</dbReference>
<protein>
    <submittedName>
        <fullName evidence="1">Uncharacterized protein</fullName>
    </submittedName>
</protein>